<accession>A0A3B0W4Z6</accession>
<dbReference type="AlphaFoldDB" id="A0A3B0W4Z6"/>
<dbReference type="EMBL" id="UOFE01000002">
    <property type="protein sequence ID" value="VAW50361.1"/>
    <property type="molecule type" value="Genomic_DNA"/>
</dbReference>
<organism evidence="1">
    <name type="scientific">hydrothermal vent metagenome</name>
    <dbReference type="NCBI Taxonomy" id="652676"/>
    <lineage>
        <taxon>unclassified sequences</taxon>
        <taxon>metagenomes</taxon>
        <taxon>ecological metagenomes</taxon>
    </lineage>
</organism>
<name>A0A3B0W4Z6_9ZZZZ</name>
<protein>
    <submittedName>
        <fullName evidence="1">Uncharacterized protein</fullName>
    </submittedName>
</protein>
<reference evidence="1" key="1">
    <citation type="submission" date="2018-06" db="EMBL/GenBank/DDBJ databases">
        <authorList>
            <person name="Zhirakovskaya E."/>
        </authorList>
    </citation>
    <scope>NUCLEOTIDE SEQUENCE</scope>
</reference>
<evidence type="ECO:0000313" key="1">
    <source>
        <dbReference type="EMBL" id="VAW50361.1"/>
    </source>
</evidence>
<proteinExistence type="predicted"/>
<gene>
    <name evidence="1" type="ORF">MNBD_GAMMA05-1382</name>
</gene>
<sequence>MQKRRHKILSWFLTILLMWLPLSVSADISIPAQERDNCHEVSFDAAKVSASDHSVERVAHKQVCCDQCGDQCNACSGLSSCGHSLSHVSPFIIIHQHTSQSLQLVRNSIEQYFQYQNWIILPDFRPPVV</sequence>